<reference evidence="1 2" key="1">
    <citation type="submission" date="2022-04" db="EMBL/GenBank/DDBJ databases">
        <title>Genome sequence of C. roseum typestrain.</title>
        <authorList>
            <person name="Poehlein A."/>
            <person name="Schoch T."/>
            <person name="Duerre P."/>
            <person name="Daniel R."/>
        </authorList>
    </citation>
    <scope>NUCLEOTIDE SEQUENCE [LARGE SCALE GENOMIC DNA]</scope>
    <source>
        <strain evidence="1 2">DSM 7320</strain>
    </source>
</reference>
<dbReference type="Proteomes" id="UP000190951">
    <property type="component" value="Chromosome"/>
</dbReference>
<dbReference type="STRING" id="84029.CROST_36010"/>
<name>A0A1S8MDQ9_9CLOT</name>
<evidence type="ECO:0000313" key="2">
    <source>
        <dbReference type="Proteomes" id="UP000190951"/>
    </source>
</evidence>
<keyword evidence="2" id="KW-1185">Reference proteome</keyword>
<dbReference type="EMBL" id="CP096983">
    <property type="protein sequence ID" value="URZ11476.1"/>
    <property type="molecule type" value="Genomic_DNA"/>
</dbReference>
<dbReference type="AlphaFoldDB" id="A0A1S8MDQ9"/>
<sequence length="81" mass="9434">MLVTVKALSKKALEEREYRDKVQICMDGKEVFNVMDDEPEDSNLSRSFSDVYKIPKLLEKAYKAGKNGEELKIEYEEVEEI</sequence>
<evidence type="ECO:0000313" key="1">
    <source>
        <dbReference type="EMBL" id="URZ11476.1"/>
    </source>
</evidence>
<protein>
    <submittedName>
        <fullName evidence="1">Uncharacterized protein</fullName>
    </submittedName>
</protein>
<accession>A0A1S8MDQ9</accession>
<proteinExistence type="predicted"/>
<organism evidence="1 2">
    <name type="scientific">Clostridium felsineum</name>
    <dbReference type="NCBI Taxonomy" id="36839"/>
    <lineage>
        <taxon>Bacteria</taxon>
        <taxon>Bacillati</taxon>
        <taxon>Bacillota</taxon>
        <taxon>Clostridia</taxon>
        <taxon>Eubacteriales</taxon>
        <taxon>Clostridiaceae</taxon>
        <taxon>Clostridium</taxon>
    </lineage>
</organism>
<gene>
    <name evidence="1" type="ORF">CROST_021930</name>
</gene>
<dbReference type="RefSeq" id="WP_077832789.1">
    <property type="nucleotide sequence ID" value="NZ_CP096983.1"/>
</dbReference>
<dbReference type="KEGG" id="crw:CROST_021930"/>